<name>A0ABT3TPB9_9GAMM</name>
<evidence type="ECO:0000313" key="3">
    <source>
        <dbReference type="EMBL" id="MCX2983177.1"/>
    </source>
</evidence>
<keyword evidence="1" id="KW-0472">Membrane</keyword>
<keyword evidence="1" id="KW-0812">Transmembrane</keyword>
<evidence type="ECO:0000256" key="1">
    <source>
        <dbReference type="SAM" id="Phobius"/>
    </source>
</evidence>
<evidence type="ECO:0000256" key="2">
    <source>
        <dbReference type="SAM" id="SignalP"/>
    </source>
</evidence>
<feature type="transmembrane region" description="Helical" evidence="1">
    <location>
        <begin position="214"/>
        <end position="233"/>
    </location>
</feature>
<keyword evidence="1" id="KW-1133">Transmembrane helix</keyword>
<dbReference type="Proteomes" id="UP001143362">
    <property type="component" value="Unassembled WGS sequence"/>
</dbReference>
<dbReference type="InterPro" id="IPR022472">
    <property type="entry name" value="VPLPA-CTERM"/>
</dbReference>
<feature type="chain" id="PRO_5045249515" evidence="2">
    <location>
        <begin position="30"/>
        <end position="238"/>
    </location>
</feature>
<reference evidence="3" key="1">
    <citation type="submission" date="2019-02" db="EMBL/GenBank/DDBJ databases">
        <authorList>
            <person name="Li S.-H."/>
        </authorList>
    </citation>
    <scope>NUCLEOTIDE SEQUENCE</scope>
    <source>
        <strain evidence="3">IMCC14734</strain>
    </source>
</reference>
<evidence type="ECO:0000313" key="4">
    <source>
        <dbReference type="Proteomes" id="UP001143362"/>
    </source>
</evidence>
<comment type="caution">
    <text evidence="3">The sequence shown here is derived from an EMBL/GenBank/DDBJ whole genome shotgun (WGS) entry which is preliminary data.</text>
</comment>
<keyword evidence="4" id="KW-1185">Reference proteome</keyword>
<sequence length="238" mass="25747">MYSHRRGDMKLLHTLAVFTFMGSVLPAFAATTAGPFDFSYSYSNPYDSNAQTYIHSVTNATLYSESTVRAYIPVTGGATEGATTPGVITYKFDFGTETVAAANVRTNNPTFHWAYSEGHNYFYGSKDGATWVELLNVTTPAYGAANSGGLYDALPTSLLGGTELWFKAELFSFGSNVVCCGASGRNTAQHSRYDINQSPTTETFKLEVVYVPQVPLPAAAWLFGSALLGLGAMKRKRN</sequence>
<proteinExistence type="predicted"/>
<accession>A0ABT3TPB9</accession>
<protein>
    <submittedName>
        <fullName evidence="3">VPLPA-CTERM sorting domain-containing protein</fullName>
    </submittedName>
</protein>
<keyword evidence="2" id="KW-0732">Signal</keyword>
<feature type="signal peptide" evidence="2">
    <location>
        <begin position="1"/>
        <end position="29"/>
    </location>
</feature>
<dbReference type="EMBL" id="SHNN01000005">
    <property type="protein sequence ID" value="MCX2983177.1"/>
    <property type="molecule type" value="Genomic_DNA"/>
</dbReference>
<organism evidence="3 4">
    <name type="scientific">Candidatus Litorirhabdus singularis</name>
    <dbReference type="NCBI Taxonomy" id="2518993"/>
    <lineage>
        <taxon>Bacteria</taxon>
        <taxon>Pseudomonadati</taxon>
        <taxon>Pseudomonadota</taxon>
        <taxon>Gammaproteobacteria</taxon>
        <taxon>Cellvibrionales</taxon>
        <taxon>Halieaceae</taxon>
        <taxon>Candidatus Litorirhabdus</taxon>
    </lineage>
</organism>
<dbReference type="NCBIfam" id="TIGR03370">
    <property type="entry name" value="VPLPA-CTERM"/>
    <property type="match status" value="1"/>
</dbReference>
<gene>
    <name evidence="3" type="ORF">EYC98_20135</name>
</gene>